<gene>
    <name evidence="3" type="ORF">ACFFVI_09965</name>
</gene>
<dbReference type="RefSeq" id="WP_380139272.1">
    <property type="nucleotide sequence ID" value="NZ_JBHLUI010000010.1"/>
</dbReference>
<dbReference type="SUPFAM" id="SSF54593">
    <property type="entry name" value="Glyoxalase/Bleomycin resistance protein/Dihydroxybiphenyl dioxygenase"/>
    <property type="match status" value="2"/>
</dbReference>
<dbReference type="PANTHER" id="PTHR33993:SF14">
    <property type="entry name" value="GB|AAF24581.1"/>
    <property type="match status" value="1"/>
</dbReference>
<dbReference type="InterPro" id="IPR029068">
    <property type="entry name" value="Glyas_Bleomycin-R_OHBP_Dase"/>
</dbReference>
<dbReference type="PANTHER" id="PTHR33993">
    <property type="entry name" value="GLYOXALASE-RELATED"/>
    <property type="match status" value="1"/>
</dbReference>
<organism evidence="3 4">
    <name type="scientific">Kineococcus gynurae</name>
    <dbReference type="NCBI Taxonomy" id="452979"/>
    <lineage>
        <taxon>Bacteria</taxon>
        <taxon>Bacillati</taxon>
        <taxon>Actinomycetota</taxon>
        <taxon>Actinomycetes</taxon>
        <taxon>Kineosporiales</taxon>
        <taxon>Kineosporiaceae</taxon>
        <taxon>Kineococcus</taxon>
    </lineage>
</organism>
<accession>A0ABV5LT87</accession>
<evidence type="ECO:0000313" key="4">
    <source>
        <dbReference type="Proteomes" id="UP001589748"/>
    </source>
</evidence>
<sequence>MSRRTAPWRPGVPCWFEVAASDPARSRAFYADVLGWSFTEDGADPTGRVDGRAAGAVVTEGPPGRILLHVAVDDVGATVTAAGAAGGSVLEPATDVEGQGRRAVLADPGGMPFAVWQAGGRIGAEVTGEPGSLVWEDLRSPDPDAARAFFAELFGWRYEVLPFPGAEGYTTFHLSAERSGSDAPSHPLGGIGPLWGFAPGWRVCLAVADPDAATTAATQAGGAVSDDPKDTPFGRIGEVRDPDGAVLAVMSTTGPEPVWD</sequence>
<comment type="caution">
    <text evidence="3">The sequence shown here is derived from an EMBL/GenBank/DDBJ whole genome shotgun (WGS) entry which is preliminary data.</text>
</comment>
<evidence type="ECO:0000256" key="1">
    <source>
        <dbReference type="SAM" id="MobiDB-lite"/>
    </source>
</evidence>
<dbReference type="EMBL" id="JBHMDM010000005">
    <property type="protein sequence ID" value="MFB9377297.1"/>
    <property type="molecule type" value="Genomic_DNA"/>
</dbReference>
<dbReference type="Gene3D" id="3.10.180.10">
    <property type="entry name" value="2,3-Dihydroxybiphenyl 1,2-Dioxygenase, domain 1"/>
    <property type="match status" value="2"/>
</dbReference>
<feature type="domain" description="VOC" evidence="2">
    <location>
        <begin position="132"/>
        <end position="252"/>
    </location>
</feature>
<dbReference type="Pfam" id="PF18029">
    <property type="entry name" value="Glyoxalase_6"/>
    <property type="match status" value="2"/>
</dbReference>
<evidence type="ECO:0000259" key="2">
    <source>
        <dbReference type="PROSITE" id="PS51819"/>
    </source>
</evidence>
<protein>
    <submittedName>
        <fullName evidence="3">VOC family protein</fullName>
    </submittedName>
</protein>
<dbReference type="InterPro" id="IPR052164">
    <property type="entry name" value="Anthracycline_SecMetBiosynth"/>
</dbReference>
<dbReference type="InterPro" id="IPR041581">
    <property type="entry name" value="Glyoxalase_6"/>
</dbReference>
<proteinExistence type="predicted"/>
<dbReference type="Proteomes" id="UP001589748">
    <property type="component" value="Unassembled WGS sequence"/>
</dbReference>
<dbReference type="InterPro" id="IPR037523">
    <property type="entry name" value="VOC_core"/>
</dbReference>
<feature type="domain" description="VOC" evidence="2">
    <location>
        <begin position="12"/>
        <end position="118"/>
    </location>
</feature>
<name>A0ABV5LT87_9ACTN</name>
<keyword evidence="4" id="KW-1185">Reference proteome</keyword>
<feature type="compositionally biased region" description="Basic and acidic residues" evidence="1">
    <location>
        <begin position="226"/>
        <end position="237"/>
    </location>
</feature>
<evidence type="ECO:0000313" key="3">
    <source>
        <dbReference type="EMBL" id="MFB9377297.1"/>
    </source>
</evidence>
<dbReference type="PROSITE" id="PS51819">
    <property type="entry name" value="VOC"/>
    <property type="match status" value="2"/>
</dbReference>
<reference evidence="3 4" key="1">
    <citation type="submission" date="2024-09" db="EMBL/GenBank/DDBJ databases">
        <authorList>
            <person name="Sun Q."/>
            <person name="Mori K."/>
        </authorList>
    </citation>
    <scope>NUCLEOTIDE SEQUENCE [LARGE SCALE GENOMIC DNA]</scope>
    <source>
        <strain evidence="3 4">TISTR 1856</strain>
    </source>
</reference>
<feature type="region of interest" description="Disordered" evidence="1">
    <location>
        <begin position="217"/>
        <end position="237"/>
    </location>
</feature>